<dbReference type="GO" id="GO:0016020">
    <property type="term" value="C:membrane"/>
    <property type="evidence" value="ECO:0007669"/>
    <property type="project" value="UniProtKB-SubCell"/>
</dbReference>
<feature type="transmembrane region" description="Helical" evidence="6">
    <location>
        <begin position="105"/>
        <end position="129"/>
    </location>
</feature>
<dbReference type="InterPro" id="IPR000109">
    <property type="entry name" value="POT_fam"/>
</dbReference>
<gene>
    <name evidence="7" type="ORF">G2W53_012454</name>
</gene>
<dbReference type="InterPro" id="IPR036259">
    <property type="entry name" value="MFS_trans_sf"/>
</dbReference>
<comment type="similarity">
    <text evidence="2">Belongs to the major facilitator superfamily. Proton-dependent oligopeptide transporter (POT/PTR) (TC 2.A.17) family.</text>
</comment>
<dbReference type="Proteomes" id="UP000634136">
    <property type="component" value="Unassembled WGS sequence"/>
</dbReference>
<organism evidence="7 8">
    <name type="scientific">Senna tora</name>
    <dbReference type="NCBI Taxonomy" id="362788"/>
    <lineage>
        <taxon>Eukaryota</taxon>
        <taxon>Viridiplantae</taxon>
        <taxon>Streptophyta</taxon>
        <taxon>Embryophyta</taxon>
        <taxon>Tracheophyta</taxon>
        <taxon>Spermatophyta</taxon>
        <taxon>Magnoliopsida</taxon>
        <taxon>eudicotyledons</taxon>
        <taxon>Gunneridae</taxon>
        <taxon>Pentapetalae</taxon>
        <taxon>rosids</taxon>
        <taxon>fabids</taxon>
        <taxon>Fabales</taxon>
        <taxon>Fabaceae</taxon>
        <taxon>Caesalpinioideae</taxon>
        <taxon>Cassia clade</taxon>
        <taxon>Senna</taxon>
    </lineage>
</organism>
<sequence length="586" mass="64958">MMCSAGEKKDMEHIDADEKQAMDNMHVCSSWKPRKGGLRTMPFIIVNECFEKVGSYGILSIMILYLKNEYHMQTATAATILFVWSAISNAMSILGAFLSDSYFGRFHLILLGSISSFVGMTLLWSTALIPELRPPSSESYNNNSATPPQLALLFSSFALISIGAGCIRPCSIAFGADQLQIEHNSESDDRMLDTYFHWYYASCGLSSILALSVIVYIQDKLGWKVGFGVPAILLFLSALIFLLGSPYYVKVEPVKNSITTFVQVLVMAFKNRKLTFRLHHYYPTCDSHILTPTHNLRWLNKACIVRDGERESKPEDGSSSCTVEQVESVKGIVRAIPMWSTGIVMIVCMNQESFTNLRSNTMDRTLIGNFKIPAGSFGLFTIISLTIWICFYDRIMVPLLSKYRGQSGGLSCKVRMGMGLLFGCASTATSGIVESIRRREAIEEGVVKMSALWLVPAQALMGLGEGLNSIGQLELFYTCLPKTMSSFALAFYSLEVGVADLVGSFIVDAVDMVTSKGGTHSWLSSDINKGHLDYYYGLLTFLGLINYLYFLLCSSAYGPIQPATNSESQVTDQDIENFDYMELHSS</sequence>
<reference evidence="7" key="1">
    <citation type="submission" date="2020-09" db="EMBL/GenBank/DDBJ databases">
        <title>Genome-Enabled Discovery of Anthraquinone Biosynthesis in Senna tora.</title>
        <authorList>
            <person name="Kang S.-H."/>
            <person name="Pandey R.P."/>
            <person name="Lee C.-M."/>
            <person name="Sim J.-S."/>
            <person name="Jeong J.-T."/>
            <person name="Choi B.-S."/>
            <person name="Jung M."/>
            <person name="Ginzburg D."/>
            <person name="Zhao K."/>
            <person name="Won S.Y."/>
            <person name="Oh T.-J."/>
            <person name="Yu Y."/>
            <person name="Kim N.-H."/>
            <person name="Lee O.R."/>
            <person name="Lee T.-H."/>
            <person name="Bashyal P."/>
            <person name="Kim T.-S."/>
            <person name="Lee W.-H."/>
            <person name="Kawkins C."/>
            <person name="Kim C.-K."/>
            <person name="Kim J.S."/>
            <person name="Ahn B.O."/>
            <person name="Rhee S.Y."/>
            <person name="Sohng J.K."/>
        </authorList>
    </citation>
    <scope>NUCLEOTIDE SEQUENCE</scope>
    <source>
        <tissue evidence="7">Leaf</tissue>
    </source>
</reference>
<comment type="subcellular location">
    <subcellularLocation>
        <location evidence="1">Membrane</location>
        <topology evidence="1">Multi-pass membrane protein</topology>
    </subcellularLocation>
</comment>
<name>A0A834WRU4_9FABA</name>
<feature type="transmembrane region" description="Helical" evidence="6">
    <location>
        <begin position="534"/>
        <end position="552"/>
    </location>
</feature>
<keyword evidence="3 6" id="KW-0812">Transmembrane</keyword>
<evidence type="ECO:0000256" key="5">
    <source>
        <dbReference type="ARBA" id="ARBA00023136"/>
    </source>
</evidence>
<evidence type="ECO:0000256" key="6">
    <source>
        <dbReference type="SAM" id="Phobius"/>
    </source>
</evidence>
<protein>
    <submittedName>
        <fullName evidence="7">Protein NRT1/ PTR FAMILY 1.2-like</fullName>
    </submittedName>
</protein>
<dbReference type="CDD" id="cd17416">
    <property type="entry name" value="MFS_NPF1_2"/>
    <property type="match status" value="1"/>
</dbReference>
<dbReference type="Pfam" id="PF00854">
    <property type="entry name" value="PTR2"/>
    <property type="match status" value="1"/>
</dbReference>
<comment type="caution">
    <text evidence="7">The sequence shown here is derived from an EMBL/GenBank/DDBJ whole genome shotgun (WGS) entry which is preliminary data.</text>
</comment>
<dbReference type="SUPFAM" id="SSF103473">
    <property type="entry name" value="MFS general substrate transporter"/>
    <property type="match status" value="2"/>
</dbReference>
<feature type="transmembrane region" description="Helical" evidence="6">
    <location>
        <begin position="78"/>
        <end position="99"/>
    </location>
</feature>
<evidence type="ECO:0000256" key="1">
    <source>
        <dbReference type="ARBA" id="ARBA00004141"/>
    </source>
</evidence>
<proteinExistence type="inferred from homology"/>
<evidence type="ECO:0000256" key="3">
    <source>
        <dbReference type="ARBA" id="ARBA00022692"/>
    </source>
</evidence>
<evidence type="ECO:0000313" key="8">
    <source>
        <dbReference type="Proteomes" id="UP000634136"/>
    </source>
</evidence>
<keyword evidence="5 6" id="KW-0472">Membrane</keyword>
<accession>A0A834WRU4</accession>
<feature type="transmembrane region" description="Helical" evidence="6">
    <location>
        <begin position="150"/>
        <end position="176"/>
    </location>
</feature>
<dbReference type="EMBL" id="JAAIUW010000005">
    <property type="protein sequence ID" value="KAF7830121.1"/>
    <property type="molecule type" value="Genomic_DNA"/>
</dbReference>
<dbReference type="PANTHER" id="PTHR11654">
    <property type="entry name" value="OLIGOPEPTIDE TRANSPORTER-RELATED"/>
    <property type="match status" value="1"/>
</dbReference>
<dbReference type="Gene3D" id="1.20.1250.20">
    <property type="entry name" value="MFS general substrate transporter like domains"/>
    <property type="match status" value="1"/>
</dbReference>
<evidence type="ECO:0000256" key="4">
    <source>
        <dbReference type="ARBA" id="ARBA00022989"/>
    </source>
</evidence>
<dbReference type="OrthoDB" id="8904098at2759"/>
<evidence type="ECO:0000313" key="7">
    <source>
        <dbReference type="EMBL" id="KAF7830121.1"/>
    </source>
</evidence>
<feature type="transmembrane region" description="Helical" evidence="6">
    <location>
        <begin position="196"/>
        <end position="217"/>
    </location>
</feature>
<keyword evidence="8" id="KW-1185">Reference proteome</keyword>
<evidence type="ECO:0000256" key="2">
    <source>
        <dbReference type="ARBA" id="ARBA00005982"/>
    </source>
</evidence>
<feature type="transmembrane region" description="Helical" evidence="6">
    <location>
        <begin position="43"/>
        <end position="66"/>
    </location>
</feature>
<keyword evidence="4 6" id="KW-1133">Transmembrane helix</keyword>
<feature type="transmembrane region" description="Helical" evidence="6">
    <location>
        <begin position="372"/>
        <end position="392"/>
    </location>
</feature>
<dbReference type="AlphaFoldDB" id="A0A834WRU4"/>
<feature type="transmembrane region" description="Helical" evidence="6">
    <location>
        <begin position="229"/>
        <end position="249"/>
    </location>
</feature>
<dbReference type="GO" id="GO:0022857">
    <property type="term" value="F:transmembrane transporter activity"/>
    <property type="evidence" value="ECO:0007669"/>
    <property type="project" value="InterPro"/>
</dbReference>